<dbReference type="Pfam" id="PF00285">
    <property type="entry name" value="Citrate_synt"/>
    <property type="match status" value="1"/>
</dbReference>
<dbReference type="GeneID" id="82885414"/>
<gene>
    <name evidence="8" type="primary">gltA2_1</name>
    <name evidence="8" type="ORF">NCTC13652_01056</name>
</gene>
<dbReference type="NCBIfam" id="NF004126">
    <property type="entry name" value="PRK05614.1"/>
    <property type="match status" value="1"/>
</dbReference>
<dbReference type="InterPro" id="IPR002020">
    <property type="entry name" value="Citrate_synthase"/>
</dbReference>
<dbReference type="UniPathway" id="UPA00223"/>
<comment type="catalytic activity">
    <reaction evidence="4">
        <text>oxaloacetate + acetyl-CoA + H2O = citrate + CoA + H(+)</text>
        <dbReference type="Rhea" id="RHEA:16845"/>
        <dbReference type="ChEBI" id="CHEBI:15377"/>
        <dbReference type="ChEBI" id="CHEBI:15378"/>
        <dbReference type="ChEBI" id="CHEBI:16452"/>
        <dbReference type="ChEBI" id="CHEBI:16947"/>
        <dbReference type="ChEBI" id="CHEBI:57287"/>
        <dbReference type="ChEBI" id="CHEBI:57288"/>
        <dbReference type="EC" id="2.3.3.16"/>
    </reaction>
</comment>
<dbReference type="PANTHER" id="PTHR42871">
    <property type="entry name" value="CITRATE SYNTHASE"/>
    <property type="match status" value="1"/>
</dbReference>
<dbReference type="PROSITE" id="PS00480">
    <property type="entry name" value="CITRATE_SYNTHASE"/>
    <property type="match status" value="1"/>
</dbReference>
<evidence type="ECO:0000256" key="3">
    <source>
        <dbReference type="ARBA" id="ARBA00022679"/>
    </source>
</evidence>
<dbReference type="AlphaFoldDB" id="A0A3S4V687"/>
<dbReference type="SUPFAM" id="SSF48256">
    <property type="entry name" value="Citrate synthase"/>
    <property type="match status" value="1"/>
</dbReference>
<dbReference type="InterPro" id="IPR036969">
    <property type="entry name" value="Citrate_synthase_sf"/>
</dbReference>
<keyword evidence="8" id="KW-0012">Acyltransferase</keyword>
<organism evidence="8 9">
    <name type="scientific">Acidipropionibacterium jensenii</name>
    <dbReference type="NCBI Taxonomy" id="1749"/>
    <lineage>
        <taxon>Bacteria</taxon>
        <taxon>Bacillati</taxon>
        <taxon>Actinomycetota</taxon>
        <taxon>Actinomycetes</taxon>
        <taxon>Propionibacteriales</taxon>
        <taxon>Propionibacteriaceae</taxon>
        <taxon>Acidipropionibacterium</taxon>
    </lineage>
</organism>
<feature type="active site" evidence="6">
    <location>
        <position position="366"/>
    </location>
</feature>
<dbReference type="RefSeq" id="WP_028703742.1">
    <property type="nucleotide sequence ID" value="NZ_CP025570.1"/>
</dbReference>
<evidence type="ECO:0000256" key="5">
    <source>
        <dbReference type="PIRNR" id="PIRNR001369"/>
    </source>
</evidence>
<evidence type="ECO:0000313" key="8">
    <source>
        <dbReference type="EMBL" id="VEI02864.1"/>
    </source>
</evidence>
<dbReference type="GO" id="GO:0036440">
    <property type="term" value="F:citrate synthase activity"/>
    <property type="evidence" value="ECO:0007669"/>
    <property type="project" value="UniProtKB-EC"/>
</dbReference>
<keyword evidence="3 5" id="KW-0808">Transferase</keyword>
<dbReference type="InterPro" id="IPR024176">
    <property type="entry name" value="Citrate_synthase_bac-typ"/>
</dbReference>
<protein>
    <recommendedName>
        <fullName evidence="5">Citrate synthase</fullName>
    </recommendedName>
</protein>
<evidence type="ECO:0000256" key="2">
    <source>
        <dbReference type="ARBA" id="ARBA00010566"/>
    </source>
</evidence>
<dbReference type="PANTHER" id="PTHR42871:SF1">
    <property type="entry name" value="CITRATE SYNTHASE"/>
    <property type="match status" value="1"/>
</dbReference>
<dbReference type="Gene3D" id="1.10.230.10">
    <property type="entry name" value="Cytochrome P450-Terp, domain 2"/>
    <property type="match status" value="1"/>
</dbReference>
<sequence length="432" mass="48018">MMNQNTGQTCTLTLDGKEYTLPVLTGTTGARSIDISGLRAATGGVTTFDPSFANTASCSSAISSIDGENGVLTYRGIPIETFATEHISFTETAWLLIFGKLPTTAEIERFGALLTKYSALHRSMDLHFNAFPPNGHPMAIMSSMINAMSTHDRPRITDDESFIESAAKLLSKVRTIAAASYKASIGEPAIYPRFDLRYVENFLHMMFSLPYEPFEADPVVAEALNLFLVLHADHGQNCSTSTVRMVGSSGANLFTSCAAGVCALWGPRHGGANANAVKGLERIHESGLTPRQYVAKVKDERQRIPGFGHRIYRNWDPRAKILRRACDQLLDTLNRTDPLLDIARELEQVVLADDYFVERRLFPNVDFYSGIVLRALNIPLNMFTVMFSIGRTAGWIAQWKEVHDDPRGRIDRPRQLYRGAAHTEWTPPEDRD</sequence>
<dbReference type="EMBL" id="LR134473">
    <property type="protein sequence ID" value="VEI02864.1"/>
    <property type="molecule type" value="Genomic_DNA"/>
</dbReference>
<dbReference type="InterPro" id="IPR019810">
    <property type="entry name" value="Citrate_synthase_AS"/>
</dbReference>
<feature type="active site" evidence="6">
    <location>
        <position position="309"/>
    </location>
</feature>
<dbReference type="PRINTS" id="PR00143">
    <property type="entry name" value="CITRTSNTHASE"/>
</dbReference>
<dbReference type="Gene3D" id="1.10.580.10">
    <property type="entry name" value="Citrate Synthase, domain 1"/>
    <property type="match status" value="1"/>
</dbReference>
<dbReference type="GO" id="GO:0006099">
    <property type="term" value="P:tricarboxylic acid cycle"/>
    <property type="evidence" value="ECO:0007669"/>
    <property type="project" value="UniProtKB-UniPathway"/>
</dbReference>
<evidence type="ECO:0000256" key="1">
    <source>
        <dbReference type="ARBA" id="ARBA00004751"/>
    </source>
</evidence>
<dbReference type="Gene3D" id="2.20.28.60">
    <property type="match status" value="1"/>
</dbReference>
<comment type="similarity">
    <text evidence="2 5 7">Belongs to the citrate synthase family.</text>
</comment>
<dbReference type="Proteomes" id="UP000277858">
    <property type="component" value="Chromosome"/>
</dbReference>
<evidence type="ECO:0000256" key="7">
    <source>
        <dbReference type="RuleBase" id="RU003406"/>
    </source>
</evidence>
<reference evidence="8 9" key="1">
    <citation type="submission" date="2018-12" db="EMBL/GenBank/DDBJ databases">
        <authorList>
            <consortium name="Pathogen Informatics"/>
        </authorList>
    </citation>
    <scope>NUCLEOTIDE SEQUENCE [LARGE SCALE GENOMIC DNA]</scope>
    <source>
        <strain evidence="8 9">NCTC13652</strain>
    </source>
</reference>
<dbReference type="InterPro" id="IPR016143">
    <property type="entry name" value="Citrate_synth-like_sm_a-sub"/>
</dbReference>
<proteinExistence type="inferred from homology"/>
<keyword evidence="9" id="KW-1185">Reference proteome</keyword>
<dbReference type="InterPro" id="IPR016142">
    <property type="entry name" value="Citrate_synth-like_lrg_a-sub"/>
</dbReference>
<evidence type="ECO:0000256" key="4">
    <source>
        <dbReference type="ARBA" id="ARBA00049288"/>
    </source>
</evidence>
<dbReference type="STRING" id="1122997.GCA_000425285_02454"/>
<comment type="pathway">
    <text evidence="1">Carbohydrate metabolism; tricarboxylic acid cycle; isocitrate from oxaloacetate: step 1/2.</text>
</comment>
<accession>A0A3S4V687</accession>
<dbReference type="PIRSF" id="PIRSF001369">
    <property type="entry name" value="Citrate_synth"/>
    <property type="match status" value="1"/>
</dbReference>
<evidence type="ECO:0000313" key="9">
    <source>
        <dbReference type="Proteomes" id="UP000277858"/>
    </source>
</evidence>
<name>A0A3S4V687_9ACTN</name>
<evidence type="ECO:0000256" key="6">
    <source>
        <dbReference type="PIRSR" id="PIRSR001369-1"/>
    </source>
</evidence>